<evidence type="ECO:0008006" key="6">
    <source>
        <dbReference type="Google" id="ProtNLM"/>
    </source>
</evidence>
<dbReference type="InterPro" id="IPR014718">
    <property type="entry name" value="GH-type_carb-bd"/>
</dbReference>
<protein>
    <recommendedName>
        <fullName evidence="6">Glucose-6-phosphate 1-epimerase</fullName>
    </recommendedName>
</protein>
<dbReference type="InterPro" id="IPR008183">
    <property type="entry name" value="Aldose_1/G6P_1-epimerase"/>
</dbReference>
<evidence type="ECO:0000256" key="1">
    <source>
        <dbReference type="SAM" id="Phobius"/>
    </source>
</evidence>
<dbReference type="GO" id="GO:0005975">
    <property type="term" value="P:carbohydrate metabolic process"/>
    <property type="evidence" value="ECO:0007669"/>
    <property type="project" value="InterPro"/>
</dbReference>
<keyword evidence="4" id="KW-1185">Reference proteome</keyword>
<evidence type="ECO:0000313" key="2">
    <source>
        <dbReference type="EMBL" id="RMX68879.1"/>
    </source>
</evidence>
<accession>A0A3M6VQ53</accession>
<dbReference type="EMBL" id="QKXF01000442">
    <property type="protein sequence ID" value="RQM11348.1"/>
    <property type="molecule type" value="Genomic_DNA"/>
</dbReference>
<dbReference type="SUPFAM" id="SSF74650">
    <property type="entry name" value="Galactose mutarotase-like"/>
    <property type="match status" value="1"/>
</dbReference>
<gene>
    <name evidence="3" type="ORF">DD237_006675</name>
    <name evidence="2" type="ORF">DD238_006256</name>
</gene>
<proteinExistence type="predicted"/>
<comment type="caution">
    <text evidence="2">The sequence shown here is derived from an EMBL/GenBank/DDBJ whole genome shotgun (WGS) entry which is preliminary data.</text>
</comment>
<feature type="transmembrane region" description="Helical" evidence="1">
    <location>
        <begin position="32"/>
        <end position="56"/>
    </location>
</feature>
<dbReference type="STRING" id="542832.A0A3M6VQ53"/>
<dbReference type="GO" id="GO:0030246">
    <property type="term" value="F:carbohydrate binding"/>
    <property type="evidence" value="ECO:0007669"/>
    <property type="project" value="InterPro"/>
</dbReference>
<dbReference type="GO" id="GO:0047938">
    <property type="term" value="F:glucose-6-phosphate 1-epimerase activity"/>
    <property type="evidence" value="ECO:0007669"/>
    <property type="project" value="TreeGrafter"/>
</dbReference>
<dbReference type="Proteomes" id="UP000282087">
    <property type="component" value="Unassembled WGS sequence"/>
</dbReference>
<reference evidence="4 5" key="1">
    <citation type="submission" date="2018-06" db="EMBL/GenBank/DDBJ databases">
        <title>Comparative genomics of downy mildews reveals potential adaptations to biotrophy.</title>
        <authorList>
            <person name="Fletcher K."/>
            <person name="Klosterman S.J."/>
            <person name="Derevnina L."/>
            <person name="Martin F."/>
            <person name="Koike S."/>
            <person name="Reyes Chin-Wo S."/>
            <person name="Mou B."/>
            <person name="Michelmore R."/>
        </authorList>
    </citation>
    <scope>NUCLEOTIDE SEQUENCE [LARGE SCALE GENOMIC DNA]</scope>
    <source>
        <strain evidence="3 5">R13</strain>
        <strain evidence="2 4">R14</strain>
    </source>
</reference>
<dbReference type="EMBL" id="QLLG01000049">
    <property type="protein sequence ID" value="RMX68879.1"/>
    <property type="molecule type" value="Genomic_DNA"/>
</dbReference>
<sequence>MVEMQLYNTDLFKTLLLPFANLPSKQQQELKIYHTIIVMVYAFILKTAAIVLTLAASAHAETVTLTHPDGSSAEISLFGAHVLSFRAAIEPKLDILFLSKKSSMDYVQPIRGGIPIIFPNFGSREGFPSHGFARTTNWTLISTSDSTGAIAPSVATFIMKSSDATRAIWPVDFELEYEVKLYANDLTTTLYVTNTFTEQIEFHALLHNYLWVDDVRNKGAVVSGLEGVNYFDQVAKVNKTESRKYIDFAAETDNVYRNAPGVVDTLISGINTVQRTVSVEKKASISSTDSQEVLKTETDLVV</sequence>
<dbReference type="GO" id="GO:0005737">
    <property type="term" value="C:cytoplasm"/>
    <property type="evidence" value="ECO:0007669"/>
    <property type="project" value="TreeGrafter"/>
</dbReference>
<dbReference type="InterPro" id="IPR011013">
    <property type="entry name" value="Gal_mutarotase_sf_dom"/>
</dbReference>
<keyword evidence="1" id="KW-0472">Membrane</keyword>
<keyword evidence="1" id="KW-1133">Transmembrane helix</keyword>
<organism evidence="2 4">
    <name type="scientific">Peronospora effusa</name>
    <dbReference type="NCBI Taxonomy" id="542832"/>
    <lineage>
        <taxon>Eukaryota</taxon>
        <taxon>Sar</taxon>
        <taxon>Stramenopiles</taxon>
        <taxon>Oomycota</taxon>
        <taxon>Peronosporomycetes</taxon>
        <taxon>Peronosporales</taxon>
        <taxon>Peronosporaceae</taxon>
        <taxon>Peronospora</taxon>
    </lineage>
</organism>
<dbReference type="VEuPathDB" id="FungiDB:DD237_006675"/>
<dbReference type="Pfam" id="PF01263">
    <property type="entry name" value="Aldose_epim"/>
    <property type="match status" value="1"/>
</dbReference>
<dbReference type="Proteomes" id="UP000286097">
    <property type="component" value="Unassembled WGS sequence"/>
</dbReference>
<dbReference type="Gene3D" id="2.70.98.10">
    <property type="match status" value="1"/>
</dbReference>
<name>A0A3M6VQ53_9STRA</name>
<evidence type="ECO:0000313" key="4">
    <source>
        <dbReference type="Proteomes" id="UP000282087"/>
    </source>
</evidence>
<dbReference type="PANTHER" id="PTHR11122">
    <property type="entry name" value="APOSPORY-ASSOCIATED PROTEIN C-RELATED"/>
    <property type="match status" value="1"/>
</dbReference>
<dbReference type="PANTHER" id="PTHR11122:SF13">
    <property type="entry name" value="GLUCOSE-6-PHOSPHATE 1-EPIMERASE"/>
    <property type="match status" value="1"/>
</dbReference>
<evidence type="ECO:0000313" key="3">
    <source>
        <dbReference type="EMBL" id="RQM11348.1"/>
    </source>
</evidence>
<keyword evidence="1" id="KW-0812">Transmembrane</keyword>
<dbReference type="AlphaFoldDB" id="A0A3M6VQ53"/>
<evidence type="ECO:0000313" key="5">
    <source>
        <dbReference type="Proteomes" id="UP000286097"/>
    </source>
</evidence>